<keyword evidence="2" id="KW-1015">Disulfide bond</keyword>
<evidence type="ECO:0000313" key="4">
    <source>
        <dbReference type="EMBL" id="KUK81673.1"/>
    </source>
</evidence>
<feature type="active site" description="Nucleophile" evidence="1">
    <location>
        <position position="11"/>
    </location>
</feature>
<dbReference type="InterPro" id="IPR012336">
    <property type="entry name" value="Thioredoxin-like_fold"/>
</dbReference>
<feature type="active site" description="Nucleophile" evidence="1">
    <location>
        <position position="14"/>
    </location>
</feature>
<dbReference type="PANTHER" id="PTHR36450">
    <property type="entry name" value="THIOREDOXIN"/>
    <property type="match status" value="1"/>
</dbReference>
<gene>
    <name evidence="4" type="ORF">XD97_0594</name>
</gene>
<dbReference type="EMBL" id="LGGS01000136">
    <property type="protein sequence ID" value="KUK81673.1"/>
    <property type="molecule type" value="Genomic_DNA"/>
</dbReference>
<protein>
    <recommendedName>
        <fullName evidence="3">Thioredoxin-like fold domain-containing protein</fullName>
    </recommendedName>
</protein>
<comment type="caution">
    <text evidence="4">The sequence shown here is derived from an EMBL/GenBank/DDBJ whole genome shotgun (WGS) entry which is preliminary data.</text>
</comment>
<dbReference type="Gene3D" id="3.40.30.10">
    <property type="entry name" value="Glutaredoxin"/>
    <property type="match status" value="1"/>
</dbReference>
<proteinExistence type="predicted"/>
<name>A0A101HS60_9FIRM</name>
<dbReference type="Pfam" id="PF13192">
    <property type="entry name" value="Thioredoxin_3"/>
    <property type="match status" value="1"/>
</dbReference>
<dbReference type="PANTHER" id="PTHR36450:SF1">
    <property type="entry name" value="THIOREDOXIN"/>
    <property type="match status" value="1"/>
</dbReference>
<keyword evidence="2" id="KW-0676">Redox-active center</keyword>
<dbReference type="InterPro" id="IPR005243">
    <property type="entry name" value="THIRX-like_proc"/>
</dbReference>
<dbReference type="NCBIfam" id="TIGR00412">
    <property type="entry name" value="redox_disulf_2"/>
    <property type="match status" value="1"/>
</dbReference>
<organism evidence="4 5">
    <name type="scientific">Pelotomaculum thermopropionicum</name>
    <dbReference type="NCBI Taxonomy" id="110500"/>
    <lineage>
        <taxon>Bacteria</taxon>
        <taxon>Bacillati</taxon>
        <taxon>Bacillota</taxon>
        <taxon>Clostridia</taxon>
        <taxon>Eubacteriales</taxon>
        <taxon>Desulfotomaculaceae</taxon>
        <taxon>Pelotomaculum</taxon>
    </lineage>
</organism>
<dbReference type="Proteomes" id="UP000054705">
    <property type="component" value="Unassembled WGS sequence"/>
</dbReference>
<dbReference type="InterPro" id="IPR036249">
    <property type="entry name" value="Thioredoxin-like_sf"/>
</dbReference>
<dbReference type="AlphaFoldDB" id="A0A101HS60"/>
<evidence type="ECO:0000256" key="2">
    <source>
        <dbReference type="PIRSR" id="PIRSR037031-51"/>
    </source>
</evidence>
<evidence type="ECO:0000256" key="1">
    <source>
        <dbReference type="PIRSR" id="PIRSR037031-50"/>
    </source>
</evidence>
<sequence>MVEIKILGTGCPKCKALYKTVSEVISEMGINADIKKVEQINEIVEYGVMLTPGLVINGKVKASGKVPGKTELKKHIDSEM</sequence>
<feature type="disulfide bond" description="Redox-active" evidence="2">
    <location>
        <begin position="11"/>
        <end position="14"/>
    </location>
</feature>
<dbReference type="PIRSF" id="PIRSF037031">
    <property type="entry name" value="Redox_disulphide_2"/>
    <property type="match status" value="1"/>
</dbReference>
<evidence type="ECO:0000313" key="5">
    <source>
        <dbReference type="Proteomes" id="UP000054705"/>
    </source>
</evidence>
<feature type="domain" description="Thioredoxin-like fold" evidence="3">
    <location>
        <begin position="3"/>
        <end position="76"/>
    </location>
</feature>
<reference evidence="5" key="1">
    <citation type="journal article" date="2015" name="MBio">
        <title>Genome-Resolved Metagenomic Analysis Reveals Roles for Candidate Phyla and Other Microbial Community Members in Biogeochemical Transformations in Oil Reservoirs.</title>
        <authorList>
            <person name="Hu P."/>
            <person name="Tom L."/>
            <person name="Singh A."/>
            <person name="Thomas B.C."/>
            <person name="Baker B.J."/>
            <person name="Piceno Y.M."/>
            <person name="Andersen G.L."/>
            <person name="Banfield J.F."/>
        </authorList>
    </citation>
    <scope>NUCLEOTIDE SEQUENCE [LARGE SCALE GENOMIC DNA]</scope>
</reference>
<accession>A0A101HS60</accession>
<dbReference type="SUPFAM" id="SSF52833">
    <property type="entry name" value="Thioredoxin-like"/>
    <property type="match status" value="1"/>
</dbReference>
<evidence type="ECO:0000259" key="3">
    <source>
        <dbReference type="Pfam" id="PF13192"/>
    </source>
</evidence>